<evidence type="ECO:0000259" key="1">
    <source>
        <dbReference type="SMART" id="SM00909"/>
    </source>
</evidence>
<name>A0A388TCU3_TERA1</name>
<accession>A0A388TCU3</accession>
<protein>
    <recommendedName>
        <fullName evidence="1">GerMN domain-containing protein</fullName>
    </recommendedName>
</protein>
<dbReference type="InterPro" id="IPR019606">
    <property type="entry name" value="GerMN"/>
</dbReference>
<evidence type="ECO:0000313" key="3">
    <source>
        <dbReference type="Proteomes" id="UP000269352"/>
    </source>
</evidence>
<dbReference type="SMART" id="SM00909">
    <property type="entry name" value="Germane"/>
    <property type="match status" value="1"/>
</dbReference>
<dbReference type="EMBL" id="BGZN01000066">
    <property type="protein sequence ID" value="GBR74675.1"/>
    <property type="molecule type" value="Genomic_DNA"/>
</dbReference>
<dbReference type="Proteomes" id="UP000269352">
    <property type="component" value="Unassembled WGS sequence"/>
</dbReference>
<reference evidence="2 3" key="1">
    <citation type="journal article" date="2019" name="ISME J.">
        <title>Genome analyses of uncultured TG2/ZB3 bacteria in 'Margulisbacteria' specifically attached to ectosymbiotic spirochetes of protists in the termite gut.</title>
        <authorList>
            <person name="Utami Y.D."/>
            <person name="Kuwahara H."/>
            <person name="Igai K."/>
            <person name="Murakami T."/>
            <person name="Sugaya K."/>
            <person name="Morikawa T."/>
            <person name="Nagura Y."/>
            <person name="Yuki M."/>
            <person name="Deevong P."/>
            <person name="Inoue T."/>
            <person name="Kihara K."/>
            <person name="Lo N."/>
            <person name="Yamada A."/>
            <person name="Ohkuma M."/>
            <person name="Hongoh Y."/>
        </authorList>
    </citation>
    <scope>NUCLEOTIDE SEQUENCE [LARGE SCALE GENOMIC DNA]</scope>
    <source>
        <strain evidence="2">NkOx7-01</strain>
    </source>
</reference>
<gene>
    <name evidence="2" type="ORF">NO1_1809</name>
</gene>
<dbReference type="Pfam" id="PF10646">
    <property type="entry name" value="Germane"/>
    <property type="match status" value="1"/>
</dbReference>
<comment type="caution">
    <text evidence="2">The sequence shown here is derived from an EMBL/GenBank/DDBJ whole genome shotgun (WGS) entry which is preliminary data.</text>
</comment>
<organism evidence="2 3">
    <name type="scientific">Termititenax aidoneus</name>
    <dbReference type="NCBI Taxonomy" id="2218524"/>
    <lineage>
        <taxon>Bacteria</taxon>
        <taxon>Bacillati</taxon>
        <taxon>Candidatus Margulisiibacteriota</taxon>
        <taxon>Candidatus Termititenacia</taxon>
        <taxon>Candidatus Termititenacales</taxon>
        <taxon>Candidatus Termititenacaceae</taxon>
        <taxon>Candidatus Termititenax</taxon>
    </lineage>
</organism>
<dbReference type="AlphaFoldDB" id="A0A388TCU3"/>
<evidence type="ECO:0000313" key="2">
    <source>
        <dbReference type="EMBL" id="GBR74675.1"/>
    </source>
</evidence>
<keyword evidence="3" id="KW-1185">Reference proteome</keyword>
<proteinExistence type="predicted"/>
<feature type="domain" description="GerMN" evidence="1">
    <location>
        <begin position="56"/>
        <end position="147"/>
    </location>
</feature>
<sequence length="168" mass="19019">MRRLLILLIVGAAVLIYLGLFFSRPQNSGTDITVYFYRYEQLYAAQRVLPDNVFPISAALQELFAGPNTEEKSNRVQTMLPAGLKWRDFSVEKDILVLNFNEPLLRISGGYNVIDGMLKQIVFTATEIKGIKAVRFQISGQPEQTLIIGGEGYTIDRPLDRNYFTGEH</sequence>